<dbReference type="AlphaFoldDB" id="A0A2P8DY78"/>
<organism evidence="2 3">
    <name type="scientific">Haloactinopolyspora alba</name>
    <dbReference type="NCBI Taxonomy" id="648780"/>
    <lineage>
        <taxon>Bacteria</taxon>
        <taxon>Bacillati</taxon>
        <taxon>Actinomycetota</taxon>
        <taxon>Actinomycetes</taxon>
        <taxon>Jiangellales</taxon>
        <taxon>Jiangellaceae</taxon>
        <taxon>Haloactinopolyspora</taxon>
    </lineage>
</organism>
<dbReference type="SUPFAM" id="SSF51695">
    <property type="entry name" value="PLC-like phosphodiesterases"/>
    <property type="match status" value="1"/>
</dbReference>
<dbReference type="EMBL" id="PYGE01000011">
    <property type="protein sequence ID" value="PSL02179.1"/>
    <property type="molecule type" value="Genomic_DNA"/>
</dbReference>
<accession>A0A2P8DY78</accession>
<evidence type="ECO:0000313" key="3">
    <source>
        <dbReference type="Proteomes" id="UP000243528"/>
    </source>
</evidence>
<evidence type="ECO:0000259" key="1">
    <source>
        <dbReference type="PROSITE" id="PS51704"/>
    </source>
</evidence>
<dbReference type="PROSITE" id="PS51704">
    <property type="entry name" value="GP_PDE"/>
    <property type="match status" value="1"/>
</dbReference>
<protein>
    <submittedName>
        <fullName evidence="2">Glycerophosphoryl diester phosphodiesterase</fullName>
    </submittedName>
</protein>
<dbReference type="GO" id="GO:0006629">
    <property type="term" value="P:lipid metabolic process"/>
    <property type="evidence" value="ECO:0007669"/>
    <property type="project" value="InterPro"/>
</dbReference>
<dbReference type="PANTHER" id="PTHR43805">
    <property type="entry name" value="GLYCEROPHOSPHORYL DIESTER PHOSPHODIESTERASE"/>
    <property type="match status" value="1"/>
</dbReference>
<reference evidence="2 3" key="1">
    <citation type="submission" date="2018-03" db="EMBL/GenBank/DDBJ databases">
        <title>Genomic Encyclopedia of Archaeal and Bacterial Type Strains, Phase II (KMG-II): from individual species to whole genera.</title>
        <authorList>
            <person name="Goeker M."/>
        </authorList>
    </citation>
    <scope>NUCLEOTIDE SEQUENCE [LARGE SCALE GENOMIC DNA]</scope>
    <source>
        <strain evidence="2 3">DSM 45211</strain>
    </source>
</reference>
<dbReference type="InterPro" id="IPR030395">
    <property type="entry name" value="GP_PDE_dom"/>
</dbReference>
<dbReference type="InterPro" id="IPR017946">
    <property type="entry name" value="PLC-like_Pdiesterase_TIM-brl"/>
</dbReference>
<keyword evidence="3" id="KW-1185">Reference proteome</keyword>
<feature type="domain" description="GP-PDE" evidence="1">
    <location>
        <begin position="1"/>
        <end position="221"/>
    </location>
</feature>
<evidence type="ECO:0000313" key="2">
    <source>
        <dbReference type="EMBL" id="PSL02179.1"/>
    </source>
</evidence>
<comment type="caution">
    <text evidence="2">The sequence shown here is derived from an EMBL/GenBank/DDBJ whole genome shotgun (WGS) entry which is preliminary data.</text>
</comment>
<dbReference type="PANTHER" id="PTHR43805:SF1">
    <property type="entry name" value="GP-PDE DOMAIN-CONTAINING PROTEIN"/>
    <property type="match status" value="1"/>
</dbReference>
<dbReference type="Gene3D" id="3.20.20.190">
    <property type="entry name" value="Phosphatidylinositol (PI) phosphodiesterase"/>
    <property type="match status" value="1"/>
</dbReference>
<sequence>MAAFAAAVDLGYSYVETDVRATSDGVGLAFHDATLDRVTDRSGNVEGQPWSRVRGALIGGREPIPTVEELLGTWPSLRVNIDVKSQAAVAPLATAVERTRAHERVCVASFSDVRRRALLRRLSAPVATSPGMGAVALFRVAAALRASAAARACLRTVDCLQVPERFRSVDVVNAGTVALAHAAGRQVHVWTVNDAARIHRLLDTGVDGIITDRADVLREVLLGRGAWPG</sequence>
<dbReference type="GO" id="GO:0008081">
    <property type="term" value="F:phosphoric diester hydrolase activity"/>
    <property type="evidence" value="ECO:0007669"/>
    <property type="project" value="InterPro"/>
</dbReference>
<dbReference type="Pfam" id="PF03009">
    <property type="entry name" value="GDPD"/>
    <property type="match status" value="1"/>
</dbReference>
<dbReference type="Proteomes" id="UP000243528">
    <property type="component" value="Unassembled WGS sequence"/>
</dbReference>
<proteinExistence type="predicted"/>
<name>A0A2P8DY78_9ACTN</name>
<gene>
    <name evidence="2" type="ORF">CLV30_111134</name>
</gene>